<dbReference type="InterPro" id="IPR050469">
    <property type="entry name" value="Diguanylate_Cyclase"/>
</dbReference>
<dbReference type="FunFam" id="3.30.70.270:FF:000001">
    <property type="entry name" value="Diguanylate cyclase domain protein"/>
    <property type="match status" value="1"/>
</dbReference>
<feature type="transmembrane region" description="Helical" evidence="1">
    <location>
        <begin position="137"/>
        <end position="156"/>
    </location>
</feature>
<dbReference type="InterPro" id="IPR029787">
    <property type="entry name" value="Nucleotide_cyclase"/>
</dbReference>
<evidence type="ECO:0000313" key="4">
    <source>
        <dbReference type="EMBL" id="MBB5375438.1"/>
    </source>
</evidence>
<comment type="caution">
    <text evidence="4">The sequence shown here is derived from an EMBL/GenBank/DDBJ whole genome shotgun (WGS) entry which is preliminary data.</text>
</comment>
<reference evidence="3" key="1">
    <citation type="journal article" date="2014" name="Int. J. Syst. Evol. Microbiol.">
        <title>Complete genome of a new Firmicutes species belonging to the dominant human colonic microbiota ('Ruminococcus bicirculans') reveals two chromosomes and a selective capacity to utilize plant glucans.</title>
        <authorList>
            <consortium name="NISC Comparative Sequencing Program"/>
            <person name="Wegmann U."/>
            <person name="Louis P."/>
            <person name="Goesmann A."/>
            <person name="Henrissat B."/>
            <person name="Duncan S.H."/>
            <person name="Flint H.J."/>
        </authorList>
    </citation>
    <scope>NUCLEOTIDE SEQUENCE</scope>
    <source>
        <strain evidence="3">CGMCC 1.18437</strain>
    </source>
</reference>
<reference evidence="6" key="2">
    <citation type="journal article" date="2019" name="Int. J. Syst. Evol. Microbiol.">
        <title>The Global Catalogue of Microorganisms (GCM) 10K type strain sequencing project: providing services to taxonomists for standard genome sequencing and annotation.</title>
        <authorList>
            <consortium name="The Broad Institute Genomics Platform"/>
            <consortium name="The Broad Institute Genome Sequencing Center for Infectious Disease"/>
            <person name="Wu L."/>
            <person name="Ma J."/>
        </authorList>
    </citation>
    <scope>NUCLEOTIDE SEQUENCE [LARGE SCALE GENOMIC DNA]</scope>
    <source>
        <strain evidence="6">CGMCC 1.18437</strain>
    </source>
</reference>
<dbReference type="EMBL" id="JACHFK010000001">
    <property type="protein sequence ID" value="MBB5375438.1"/>
    <property type="molecule type" value="Genomic_DNA"/>
</dbReference>
<feature type="transmembrane region" description="Helical" evidence="1">
    <location>
        <begin position="12"/>
        <end position="30"/>
    </location>
</feature>
<dbReference type="NCBIfam" id="TIGR00254">
    <property type="entry name" value="GGDEF"/>
    <property type="match status" value="1"/>
</dbReference>
<evidence type="ECO:0000256" key="1">
    <source>
        <dbReference type="SAM" id="Phobius"/>
    </source>
</evidence>
<dbReference type="Proteomes" id="UP000619376">
    <property type="component" value="Unassembled WGS sequence"/>
</dbReference>
<evidence type="ECO:0000313" key="6">
    <source>
        <dbReference type="Proteomes" id="UP000619376"/>
    </source>
</evidence>
<dbReference type="RefSeq" id="WP_184109646.1">
    <property type="nucleotide sequence ID" value="NZ_BNAJ01000001.1"/>
</dbReference>
<dbReference type="PROSITE" id="PS50887">
    <property type="entry name" value="GGDEF"/>
    <property type="match status" value="1"/>
</dbReference>
<dbReference type="SMART" id="SM00267">
    <property type="entry name" value="GGDEF"/>
    <property type="match status" value="1"/>
</dbReference>
<dbReference type="AlphaFoldDB" id="A0A7W8NQ38"/>
<organism evidence="4 5">
    <name type="scientific">Deinococcus metalli</name>
    <dbReference type="NCBI Taxonomy" id="1141878"/>
    <lineage>
        <taxon>Bacteria</taxon>
        <taxon>Thermotogati</taxon>
        <taxon>Deinococcota</taxon>
        <taxon>Deinococci</taxon>
        <taxon>Deinococcales</taxon>
        <taxon>Deinococcaceae</taxon>
        <taxon>Deinococcus</taxon>
    </lineage>
</organism>
<keyword evidence="6" id="KW-1185">Reference proteome</keyword>
<dbReference type="InterPro" id="IPR000160">
    <property type="entry name" value="GGDEF_dom"/>
</dbReference>
<dbReference type="PANTHER" id="PTHR45138:SF9">
    <property type="entry name" value="DIGUANYLATE CYCLASE DGCM-RELATED"/>
    <property type="match status" value="1"/>
</dbReference>
<reference evidence="3" key="4">
    <citation type="submission" date="2024-05" db="EMBL/GenBank/DDBJ databases">
        <authorList>
            <person name="Sun Q."/>
            <person name="Zhou Y."/>
        </authorList>
    </citation>
    <scope>NUCLEOTIDE SEQUENCE</scope>
    <source>
        <strain evidence="3">CGMCC 1.18437</strain>
    </source>
</reference>
<dbReference type="Proteomes" id="UP000539473">
    <property type="component" value="Unassembled WGS sequence"/>
</dbReference>
<sequence>MTEHARRRAYTVVAAVASVIQFVIALVDVLQASGHVPVEALAGSMICGVTAALLALTRVHWQMIDYGVLIAATLCVGDQLLDALNTPTPPPARLLFTGVFLFVAAFSILRAGWAVVYVVVAFTGYAGVVLLRGGDVTLLGELGLCGVLIAHLSTYGRQLSVERAEREIAQRLALTDPLTGLENRRAALARLNSAFDAGSPLSAVLVDVDHFKTVNDTLGHDVGDDVLRGVARTLQAAAGPHAHVARWGGEEFLVTLAADHALDSAERMRVGVERGPGVNGPSVTVSVGVARPPEVDTVRDLLRLADARLYEAKVKGRNRVESGRAVVPCALPISPPEPETLTHAATG</sequence>
<proteinExistence type="predicted"/>
<dbReference type="GO" id="GO:0052621">
    <property type="term" value="F:diguanylate cyclase activity"/>
    <property type="evidence" value="ECO:0007669"/>
    <property type="project" value="TreeGrafter"/>
</dbReference>
<dbReference type="GO" id="GO:0043709">
    <property type="term" value="P:cell adhesion involved in single-species biofilm formation"/>
    <property type="evidence" value="ECO:0007669"/>
    <property type="project" value="TreeGrafter"/>
</dbReference>
<protein>
    <submittedName>
        <fullName evidence="4">Diguanylate cyclase (GGDEF)-like protein</fullName>
    </submittedName>
</protein>
<evidence type="ECO:0000313" key="5">
    <source>
        <dbReference type="Proteomes" id="UP000539473"/>
    </source>
</evidence>
<dbReference type="CDD" id="cd01949">
    <property type="entry name" value="GGDEF"/>
    <property type="match status" value="1"/>
</dbReference>
<dbReference type="Pfam" id="PF00990">
    <property type="entry name" value="GGDEF"/>
    <property type="match status" value="1"/>
</dbReference>
<feature type="domain" description="GGDEF" evidence="2">
    <location>
        <begin position="199"/>
        <end position="325"/>
    </location>
</feature>
<feature type="transmembrane region" description="Helical" evidence="1">
    <location>
        <begin position="63"/>
        <end position="80"/>
    </location>
</feature>
<dbReference type="Gene3D" id="3.30.70.270">
    <property type="match status" value="1"/>
</dbReference>
<dbReference type="GO" id="GO:1902201">
    <property type="term" value="P:negative regulation of bacterial-type flagellum-dependent cell motility"/>
    <property type="evidence" value="ECO:0007669"/>
    <property type="project" value="TreeGrafter"/>
</dbReference>
<dbReference type="SUPFAM" id="SSF55073">
    <property type="entry name" value="Nucleotide cyclase"/>
    <property type="match status" value="1"/>
</dbReference>
<evidence type="ECO:0000313" key="3">
    <source>
        <dbReference type="EMBL" id="GHF29282.1"/>
    </source>
</evidence>
<evidence type="ECO:0000259" key="2">
    <source>
        <dbReference type="PROSITE" id="PS50887"/>
    </source>
</evidence>
<dbReference type="InterPro" id="IPR043128">
    <property type="entry name" value="Rev_trsase/Diguanyl_cyclase"/>
</dbReference>
<feature type="transmembrane region" description="Helical" evidence="1">
    <location>
        <begin position="36"/>
        <end position="56"/>
    </location>
</feature>
<reference evidence="4 5" key="3">
    <citation type="submission" date="2020-08" db="EMBL/GenBank/DDBJ databases">
        <title>Genomic Encyclopedia of Type Strains, Phase IV (KMG-IV): sequencing the most valuable type-strain genomes for metagenomic binning, comparative biology and taxonomic classification.</title>
        <authorList>
            <person name="Goeker M."/>
        </authorList>
    </citation>
    <scope>NUCLEOTIDE SEQUENCE [LARGE SCALE GENOMIC DNA]</scope>
    <source>
        <strain evidence="4 5">DSM 27521</strain>
    </source>
</reference>
<name>A0A7W8NQ38_9DEIO</name>
<dbReference type="EMBL" id="BNAJ01000001">
    <property type="protein sequence ID" value="GHF29282.1"/>
    <property type="molecule type" value="Genomic_DNA"/>
</dbReference>
<dbReference type="PANTHER" id="PTHR45138">
    <property type="entry name" value="REGULATORY COMPONENTS OF SENSORY TRANSDUCTION SYSTEM"/>
    <property type="match status" value="1"/>
</dbReference>
<keyword evidence="1" id="KW-0472">Membrane</keyword>
<keyword evidence="1" id="KW-0812">Transmembrane</keyword>
<dbReference type="GO" id="GO:0005886">
    <property type="term" value="C:plasma membrane"/>
    <property type="evidence" value="ECO:0007669"/>
    <property type="project" value="TreeGrafter"/>
</dbReference>
<accession>A0A7W8NQ38</accession>
<gene>
    <name evidence="3" type="ORF">GCM10017781_01570</name>
    <name evidence="4" type="ORF">HNQ07_000882</name>
</gene>
<keyword evidence="1" id="KW-1133">Transmembrane helix</keyword>